<reference evidence="2 3" key="1">
    <citation type="submission" date="2016-10" db="EMBL/GenBank/DDBJ databases">
        <authorList>
            <person name="Varghese N."/>
            <person name="Submissions S."/>
        </authorList>
    </citation>
    <scope>NUCLEOTIDE SEQUENCE [LARGE SCALE GENOMIC DNA]</scope>
    <source>
        <strain evidence="2 3">DSM 1741</strain>
    </source>
</reference>
<keyword evidence="3" id="KW-1185">Reference proteome</keyword>
<dbReference type="AlphaFoldDB" id="A0A8G2C5Z2"/>
<sequence length="346" mass="39254">MAARVRLDLNQEQRTTLLMWVGSGKTEQRLALRAKVILLASEGLSLHNIAEKTGLNWQSCLKWRKRFLEQGLDGLKDKQGRGRPQIISPDERVSVVALACTTPPDGSTRWSVRKLAEVTGHGKSTVQKILSEAVIKPHKTAYWCGKSPDPEFEEKQAAIVGLYMNPPENALVLSVDEKSQIQALDRTQPLLPMKPGASRRLTATYKRNGTTCLLAALAVHSGAVSGRCVDSATHEEFLLFLKQLYRKNPGRHLHVIVDNLAVHKHQKIKDWVAGKRRITLHFTPTYSSWLNQIEIWFNIFSRDVIRGGIWKSKQELVDQIMDYIKNYNQLWAKPFKWTYTGKPLTT</sequence>
<name>A0A8G2C5Z2_DESNO</name>
<dbReference type="EMBL" id="FOTO01000018">
    <property type="protein sequence ID" value="SFM17893.1"/>
    <property type="molecule type" value="Genomic_DNA"/>
</dbReference>
<keyword evidence="2" id="KW-0238">DNA-binding</keyword>
<evidence type="ECO:0000313" key="3">
    <source>
        <dbReference type="Proteomes" id="UP000199581"/>
    </source>
</evidence>
<dbReference type="Pfam" id="PF13358">
    <property type="entry name" value="DDE_3"/>
    <property type="match status" value="1"/>
</dbReference>
<comment type="caution">
    <text evidence="2">The sequence shown here is derived from an EMBL/GenBank/DDBJ whole genome shotgun (WGS) entry which is preliminary data.</text>
</comment>
<keyword evidence="2" id="KW-0371">Homeobox</keyword>
<gene>
    <name evidence="2" type="ORF">SAMN05421830_11848</name>
</gene>
<dbReference type="RefSeq" id="WP_092194289.1">
    <property type="nucleotide sequence ID" value="NZ_FOTO01000018.1"/>
</dbReference>
<organism evidence="2 3">
    <name type="scientific">Desulfomicrobium norvegicum (strain DSM 1741 / NCIMB 8310)</name>
    <name type="common">Desulfovibrio baculatus (strain Norway 4)</name>
    <name type="synonym">Desulfovibrio desulfuricans (strain Norway 4)</name>
    <dbReference type="NCBI Taxonomy" id="52561"/>
    <lineage>
        <taxon>Bacteria</taxon>
        <taxon>Pseudomonadati</taxon>
        <taxon>Thermodesulfobacteriota</taxon>
        <taxon>Desulfovibrionia</taxon>
        <taxon>Desulfovibrionales</taxon>
        <taxon>Desulfomicrobiaceae</taxon>
        <taxon>Desulfomicrobium</taxon>
    </lineage>
</organism>
<dbReference type="GO" id="GO:0003677">
    <property type="term" value="F:DNA binding"/>
    <property type="evidence" value="ECO:0007669"/>
    <property type="project" value="UniProtKB-KW"/>
</dbReference>
<dbReference type="NCBIfam" id="NF033545">
    <property type="entry name" value="transpos_IS630"/>
    <property type="match status" value="1"/>
</dbReference>
<dbReference type="InterPro" id="IPR038717">
    <property type="entry name" value="Tc1-like_DDE_dom"/>
</dbReference>
<dbReference type="SUPFAM" id="SSF53098">
    <property type="entry name" value="Ribonuclease H-like"/>
    <property type="match status" value="1"/>
</dbReference>
<accession>A0A8G2C5Z2</accession>
<feature type="domain" description="Tc1-like transposase DDE" evidence="1">
    <location>
        <begin position="173"/>
        <end position="316"/>
    </location>
</feature>
<dbReference type="InterPro" id="IPR047655">
    <property type="entry name" value="Transpos_IS630-like"/>
</dbReference>
<evidence type="ECO:0000313" key="2">
    <source>
        <dbReference type="EMBL" id="SFM17893.1"/>
    </source>
</evidence>
<protein>
    <submittedName>
        <fullName evidence="2">Homeodomain-like domain-containing protein</fullName>
    </submittedName>
</protein>
<dbReference type="Proteomes" id="UP000199581">
    <property type="component" value="Unassembled WGS sequence"/>
</dbReference>
<evidence type="ECO:0000259" key="1">
    <source>
        <dbReference type="Pfam" id="PF13358"/>
    </source>
</evidence>
<dbReference type="InterPro" id="IPR009057">
    <property type="entry name" value="Homeodomain-like_sf"/>
</dbReference>
<proteinExistence type="predicted"/>
<dbReference type="OrthoDB" id="165456at2"/>
<dbReference type="Gene3D" id="3.30.420.10">
    <property type="entry name" value="Ribonuclease H-like superfamily/Ribonuclease H"/>
    <property type="match status" value="1"/>
</dbReference>
<dbReference type="SUPFAM" id="SSF46689">
    <property type="entry name" value="Homeodomain-like"/>
    <property type="match status" value="1"/>
</dbReference>
<dbReference type="InterPro" id="IPR012337">
    <property type="entry name" value="RNaseH-like_sf"/>
</dbReference>
<dbReference type="InterPro" id="IPR036397">
    <property type="entry name" value="RNaseH_sf"/>
</dbReference>
<dbReference type="Pfam" id="PF13565">
    <property type="entry name" value="HTH_32"/>
    <property type="match status" value="1"/>
</dbReference>